<dbReference type="AlphaFoldDB" id="A9UGW0"/>
<dbReference type="EMBL" id="EU282773">
    <property type="protein sequence ID" value="ABX83207.1"/>
    <property type="molecule type" value="Genomic_DNA"/>
</dbReference>
<name>A9UGW0_9MICC</name>
<feature type="region of interest" description="Disordered" evidence="1">
    <location>
        <begin position="378"/>
        <end position="425"/>
    </location>
</feature>
<sequence>MTTSAFVRLPLYSPTYSDKVDEEGGRKLLPSVSPLLHPASTDEGKVLHRPSGFFNFQRFTSKAIEDQLSGAPPSLCTPIHAVPPADECQSFAYTYTSIFFTVASNSDQPETGTQPALASHHCQGQRANVPSRPNQSCSIALPLCRHLRQPATTKHLSCPCTASPDPRLVQAQAERLCLACSSQSRGLCTRNGVSQDQPRRPTNGQYHSYLTRRLHARRRSTLPGRARSFVQEYLPGTVRTRRPSLHRNLHRREGSIGIRVPRYSFRHRRRSTHRGSNTRLPRRRKCRPQKLFTLFAGVRKVISYKRPQTAFNLTTARIRASSIPPTAFQARSGAETSRSATIPCATTVIHALPSATFGCSSTYFKNVAPRVSRPFIVTPSSPEPCPQESGSLPETTDPSKRDSPAIQSACPVTPPSESSAARTSPVAGFVTSQRFHHRLGSPYLFAALRTENAQACGVELQALRGFLVGLHRRSGQGFAVYSVSGESDTFQHPNSCPVHCSLSGSSFR</sequence>
<proteinExistence type="predicted"/>
<organism evidence="2">
    <name type="scientific">Arthrobacter sp. Y1</name>
    <dbReference type="NCBI Taxonomy" id="486959"/>
    <lineage>
        <taxon>Bacteria</taxon>
        <taxon>Bacillati</taxon>
        <taxon>Actinomycetota</taxon>
        <taxon>Actinomycetes</taxon>
        <taxon>Micrococcales</taxon>
        <taxon>Micrococcaceae</taxon>
        <taxon>Arthrobacter</taxon>
    </lineage>
</organism>
<accession>A9UGW0</accession>
<evidence type="ECO:0000256" key="1">
    <source>
        <dbReference type="SAM" id="MobiDB-lite"/>
    </source>
</evidence>
<gene>
    <name evidence="2" type="primary">ndpA</name>
</gene>
<evidence type="ECO:0000313" key="2">
    <source>
        <dbReference type="EMBL" id="ABX83207.1"/>
    </source>
</evidence>
<protein>
    <submittedName>
        <fullName evidence="2">p-nitrophenol hydroxylase</fullName>
    </submittedName>
</protein>
<reference evidence="2" key="1">
    <citation type="submission" date="2007-11" db="EMBL/GenBank/DDBJ databases">
        <title>Cloning and characterization of a gene encoding the oxygenase component of p-nitrophenol (PNP) hydroxylase from a gram-positive bacterium Arthrobacter sp. Y1.</title>
        <authorList>
            <person name="Li Y."/>
            <person name="Yan Y."/>
        </authorList>
    </citation>
    <scope>NUCLEOTIDE SEQUENCE</scope>
    <source>
        <strain evidence="2">Y1</strain>
    </source>
</reference>